<sequence length="463" mass="52592">MKSWCLGYEVKNMSYEENKTNASNIEIIPCERINCKGAAPCVLNINSYMNVYEFEDKIMKYMCNMRPVMDEFICVNLDVIADRPVDFIQSLVEGYIRYDGVHIMKNYRVEYGKMDKEGNNHIYVLEAPDGACDYDMAVSVFAMVCIEGKAPSDWYWKEITEKVFAKKEESTEVMHVKGIDWKEAVLLKRKMRRVLGAIIGDIVGSVYEFNEIKTKDFPLFSEHCCPTDDSMMTLAVASALVECKRDYSKLAAETIKQMQLWGKKYPKAGYGSMFSDWLRTNDPQPYNSFGNGSAMRVSPVAYVAKSIEEVKELSRIVTSVTHNHPEGIKGAEATAVATYMALHESKKEEIFAVINAEYYPMNFTLDEIRADYEFNETCQETVPQSLKAFFEATSFEDAIRNAISIGGDSDTIAAITGAVAGAYYGVPLHIEHKALKYLDKLQVSAYYRFVKYLCGDAEWFEES</sequence>
<keyword evidence="3" id="KW-1185">Reference proteome</keyword>
<dbReference type="GO" id="GO:0046872">
    <property type="term" value="F:metal ion binding"/>
    <property type="evidence" value="ECO:0007669"/>
    <property type="project" value="UniProtKB-KW"/>
</dbReference>
<name>E8LDU0_9FIRM</name>
<organism evidence="2 3">
    <name type="scientific">Phascolarctobacterium succinatutens YIT 12067</name>
    <dbReference type="NCBI Taxonomy" id="626939"/>
    <lineage>
        <taxon>Bacteria</taxon>
        <taxon>Bacillati</taxon>
        <taxon>Bacillota</taxon>
        <taxon>Negativicutes</taxon>
        <taxon>Acidaminococcales</taxon>
        <taxon>Acidaminococcaceae</taxon>
        <taxon>Phascolarctobacterium</taxon>
    </lineage>
</organism>
<dbReference type="Pfam" id="PF03747">
    <property type="entry name" value="ADP_ribosyl_GH"/>
    <property type="match status" value="1"/>
</dbReference>
<feature type="binding site" evidence="1">
    <location>
        <position position="228"/>
    </location>
    <ligand>
        <name>Mg(2+)</name>
        <dbReference type="ChEBI" id="CHEBI:18420"/>
        <label>1</label>
    </ligand>
</feature>
<dbReference type="Gene3D" id="1.10.4080.10">
    <property type="entry name" value="ADP-ribosylation/Crystallin J1"/>
    <property type="match status" value="1"/>
</dbReference>
<proteinExistence type="predicted"/>
<feature type="binding site" evidence="1">
    <location>
        <position position="410"/>
    </location>
    <ligand>
        <name>Mg(2+)</name>
        <dbReference type="ChEBI" id="CHEBI:18420"/>
        <label>1</label>
    </ligand>
</feature>
<comment type="cofactor">
    <cofactor evidence="1">
        <name>Mg(2+)</name>
        <dbReference type="ChEBI" id="CHEBI:18420"/>
    </cofactor>
    <text evidence="1">Binds 2 magnesium ions per subunit.</text>
</comment>
<comment type="caution">
    <text evidence="2">The sequence shown here is derived from an EMBL/GenBank/DDBJ whole genome shotgun (WGS) entry which is preliminary data.</text>
</comment>
<dbReference type="PANTHER" id="PTHR16222:SF12">
    <property type="entry name" value="ADP-RIBOSYLGLYCOHYDROLASE-RELATED"/>
    <property type="match status" value="1"/>
</dbReference>
<dbReference type="InterPro" id="IPR050792">
    <property type="entry name" value="ADP-ribosylglycohydrolase"/>
</dbReference>
<reference evidence="2 3" key="1">
    <citation type="submission" date="2011-01" db="EMBL/GenBank/DDBJ databases">
        <authorList>
            <person name="Weinstock G."/>
            <person name="Sodergren E."/>
            <person name="Clifton S."/>
            <person name="Fulton L."/>
            <person name="Fulton B."/>
            <person name="Courtney L."/>
            <person name="Fronick C."/>
            <person name="Harrison M."/>
            <person name="Strong C."/>
            <person name="Farmer C."/>
            <person name="Delahaunty K."/>
            <person name="Markovic C."/>
            <person name="Hall O."/>
            <person name="Minx P."/>
            <person name="Tomlinson C."/>
            <person name="Mitreva M."/>
            <person name="Hou S."/>
            <person name="Chen J."/>
            <person name="Wollam A."/>
            <person name="Pepin K.H."/>
            <person name="Johnson M."/>
            <person name="Bhonagiri V."/>
            <person name="Zhang X."/>
            <person name="Suruliraj S."/>
            <person name="Warren W."/>
            <person name="Chinwalla A."/>
            <person name="Mardis E.R."/>
            <person name="Wilson R.K."/>
        </authorList>
    </citation>
    <scope>NUCLEOTIDE SEQUENCE [LARGE SCALE GENOMIC DNA]</scope>
    <source>
        <strain evidence="2 3">YIT 12067</strain>
    </source>
</reference>
<feature type="binding site" evidence="1">
    <location>
        <position position="229"/>
    </location>
    <ligand>
        <name>Mg(2+)</name>
        <dbReference type="ChEBI" id="CHEBI:18420"/>
        <label>1</label>
    </ligand>
</feature>
<dbReference type="SUPFAM" id="SSF101478">
    <property type="entry name" value="ADP-ribosylglycohydrolase"/>
    <property type="match status" value="1"/>
</dbReference>
<gene>
    <name evidence="2" type="ORF">HMPREF9443_01017</name>
</gene>
<accession>E8LDU0</accession>
<protein>
    <submittedName>
        <fullName evidence="2">ADP-ribosylglycohydrolase</fullName>
    </submittedName>
</protein>
<keyword evidence="1" id="KW-0479">Metal-binding</keyword>
<feature type="binding site" evidence="1">
    <location>
        <position position="227"/>
    </location>
    <ligand>
        <name>Mg(2+)</name>
        <dbReference type="ChEBI" id="CHEBI:18420"/>
        <label>1</label>
    </ligand>
</feature>
<dbReference type="EMBL" id="AEVN01000042">
    <property type="protein sequence ID" value="EFY05006.1"/>
    <property type="molecule type" value="Genomic_DNA"/>
</dbReference>
<feature type="binding site" evidence="1">
    <location>
        <position position="411"/>
    </location>
    <ligand>
        <name>Mg(2+)</name>
        <dbReference type="ChEBI" id="CHEBI:18420"/>
        <label>1</label>
    </ligand>
</feature>
<feature type="binding site" evidence="1">
    <location>
        <position position="408"/>
    </location>
    <ligand>
        <name>Mg(2+)</name>
        <dbReference type="ChEBI" id="CHEBI:18420"/>
        <label>1</label>
    </ligand>
</feature>
<dbReference type="InterPro" id="IPR036705">
    <property type="entry name" value="Ribosyl_crysJ1_sf"/>
</dbReference>
<evidence type="ECO:0000256" key="1">
    <source>
        <dbReference type="PIRSR" id="PIRSR605502-1"/>
    </source>
</evidence>
<dbReference type="HOGENOM" id="CLU_606693_0_0_9"/>
<evidence type="ECO:0000313" key="2">
    <source>
        <dbReference type="EMBL" id="EFY05006.1"/>
    </source>
</evidence>
<keyword evidence="2" id="KW-0378">Hydrolase</keyword>
<dbReference type="PANTHER" id="PTHR16222">
    <property type="entry name" value="ADP-RIBOSYLGLYCOHYDROLASE"/>
    <property type="match status" value="1"/>
</dbReference>
<dbReference type="Proteomes" id="UP000004923">
    <property type="component" value="Unassembled WGS sequence"/>
</dbReference>
<keyword evidence="1" id="KW-0460">Magnesium</keyword>
<dbReference type="InterPro" id="IPR005502">
    <property type="entry name" value="Ribosyl_crysJ1"/>
</dbReference>
<dbReference type="eggNOG" id="COG1397">
    <property type="taxonomic scope" value="Bacteria"/>
</dbReference>
<evidence type="ECO:0000313" key="3">
    <source>
        <dbReference type="Proteomes" id="UP000004923"/>
    </source>
</evidence>
<dbReference type="AlphaFoldDB" id="E8LDU0"/>
<dbReference type="GO" id="GO:0016787">
    <property type="term" value="F:hydrolase activity"/>
    <property type="evidence" value="ECO:0007669"/>
    <property type="project" value="UniProtKB-KW"/>
</dbReference>